<evidence type="ECO:0000313" key="3">
    <source>
        <dbReference type="Proteomes" id="UP000327044"/>
    </source>
</evidence>
<protein>
    <submittedName>
        <fullName evidence="2">Uncharacterized protein</fullName>
    </submittedName>
</protein>
<dbReference type="Proteomes" id="UP000327044">
    <property type="component" value="Unassembled WGS sequence"/>
</dbReference>
<name>A0A5N4ADS3_PHOPY</name>
<dbReference type="AlphaFoldDB" id="A0A5N4ADS3"/>
<organism evidence="2 3">
    <name type="scientific">Photinus pyralis</name>
    <name type="common">Common eastern firefly</name>
    <name type="synonym">Lampyris pyralis</name>
    <dbReference type="NCBI Taxonomy" id="7054"/>
    <lineage>
        <taxon>Eukaryota</taxon>
        <taxon>Metazoa</taxon>
        <taxon>Ecdysozoa</taxon>
        <taxon>Arthropoda</taxon>
        <taxon>Hexapoda</taxon>
        <taxon>Insecta</taxon>
        <taxon>Pterygota</taxon>
        <taxon>Neoptera</taxon>
        <taxon>Endopterygota</taxon>
        <taxon>Coleoptera</taxon>
        <taxon>Polyphaga</taxon>
        <taxon>Elateriformia</taxon>
        <taxon>Elateroidea</taxon>
        <taxon>Lampyridae</taxon>
        <taxon>Lampyrinae</taxon>
        <taxon>Photinus</taxon>
    </lineage>
</organism>
<dbReference type="InParanoid" id="A0A5N4ADS3"/>
<proteinExistence type="predicted"/>
<comment type="caution">
    <text evidence="2">The sequence shown here is derived from an EMBL/GenBank/DDBJ whole genome shotgun (WGS) entry which is preliminary data.</text>
</comment>
<evidence type="ECO:0000313" key="2">
    <source>
        <dbReference type="EMBL" id="KAB0795464.1"/>
    </source>
</evidence>
<reference evidence="2 3" key="1">
    <citation type="journal article" date="2018" name="Elife">
        <title>Firefly genomes illuminate parallel origins of bioluminescence in beetles.</title>
        <authorList>
            <person name="Fallon T.R."/>
            <person name="Lower S.E."/>
            <person name="Chang C.H."/>
            <person name="Bessho-Uehara M."/>
            <person name="Martin G.J."/>
            <person name="Bewick A.J."/>
            <person name="Behringer M."/>
            <person name="Debat H.J."/>
            <person name="Wong I."/>
            <person name="Day J.C."/>
            <person name="Suvorov A."/>
            <person name="Silva C.J."/>
            <person name="Stanger-Hall K.F."/>
            <person name="Hall D.W."/>
            <person name="Schmitz R.J."/>
            <person name="Nelson D.R."/>
            <person name="Lewis S.M."/>
            <person name="Shigenobu S."/>
            <person name="Bybee S.M."/>
            <person name="Larracuente A.M."/>
            <person name="Oba Y."/>
            <person name="Weng J.K."/>
        </authorList>
    </citation>
    <scope>NUCLEOTIDE SEQUENCE [LARGE SCALE GENOMIC DNA]</scope>
    <source>
        <strain evidence="2">1611_PpyrPB1</strain>
        <tissue evidence="2">Whole body</tissue>
    </source>
</reference>
<reference evidence="2" key="2">
    <citation type="submission" date="2019-08" db="EMBL/GenBank/DDBJ databases">
        <authorList>
            <consortium name="Photinus pyralis genome working group"/>
            <person name="Fallon T.R."/>
            <person name="Sander Lower S.E."/>
            <person name="Weng J.-K."/>
        </authorList>
    </citation>
    <scope>NUCLEOTIDE SEQUENCE</scope>
    <source>
        <strain evidence="2">1611_PpyrPB1</strain>
        <tissue evidence="2">Whole body</tissue>
    </source>
</reference>
<keyword evidence="3" id="KW-1185">Reference proteome</keyword>
<sequence>MKKERMMDVNGTVIVLSVGIVGNTEEHWYRLERLLGELYKNQKVVVRVNGEATEPEKVNIERGVRQGCPMPPVLFNIYAEKLLENAVIIGLRIGINNIKTIK</sequence>
<dbReference type="EMBL" id="VVIM01000008">
    <property type="protein sequence ID" value="KAB0795464.1"/>
    <property type="molecule type" value="Genomic_DNA"/>
</dbReference>
<evidence type="ECO:0000313" key="1">
    <source>
        <dbReference type="EMBL" id="KAB0789995.1"/>
    </source>
</evidence>
<dbReference type="EMBL" id="VVIM01002115">
    <property type="protein sequence ID" value="KAB0789995.1"/>
    <property type="molecule type" value="Genomic_DNA"/>
</dbReference>
<accession>A0A5N4ADS3</accession>
<gene>
    <name evidence="2" type="ORF">PPYR_12303</name>
    <name evidence="1" type="ORF">PPYR_15715</name>
</gene>